<accession>A0ABQ1PHP3</accession>
<evidence type="ECO:0000313" key="7">
    <source>
        <dbReference type="Proteomes" id="UP000638188"/>
    </source>
</evidence>
<dbReference type="NCBIfam" id="TIGR01955">
    <property type="entry name" value="RfaH"/>
    <property type="match status" value="1"/>
</dbReference>
<proteinExistence type="inferred from homology"/>
<dbReference type="PANTHER" id="PTHR30265:SF7">
    <property type="entry name" value="TRANSCRIPTION ANTITERMINATION PROTEIN RFAH"/>
    <property type="match status" value="1"/>
</dbReference>
<dbReference type="PANTHER" id="PTHR30265">
    <property type="entry name" value="RHO-INTERACTING TRANSCRIPTION TERMINATION FACTOR NUSG"/>
    <property type="match status" value="1"/>
</dbReference>
<dbReference type="InterPro" id="IPR036735">
    <property type="entry name" value="NGN_dom_sf"/>
</dbReference>
<evidence type="ECO:0000256" key="4">
    <source>
        <dbReference type="HAMAP-Rule" id="MF_00951"/>
    </source>
</evidence>
<evidence type="ECO:0000256" key="1">
    <source>
        <dbReference type="ARBA" id="ARBA00022814"/>
    </source>
</evidence>
<dbReference type="EMBL" id="BMFF01000003">
    <property type="protein sequence ID" value="GGC97379.1"/>
    <property type="molecule type" value="Genomic_DNA"/>
</dbReference>
<comment type="function">
    <text evidence="4">Enhances distal genes transcription elongation in a specialized subset of operons that encode extracytoplasmic components.</text>
</comment>
<dbReference type="HAMAP" id="MF_00951">
    <property type="entry name" value="RfaH"/>
    <property type="match status" value="1"/>
</dbReference>
<keyword evidence="1 4" id="KW-0889">Transcription antitermination</keyword>
<dbReference type="InterPro" id="IPR008991">
    <property type="entry name" value="Translation_prot_SH3-like_sf"/>
</dbReference>
<reference evidence="7" key="1">
    <citation type="journal article" date="2019" name="Int. J. Syst. Evol. Microbiol.">
        <title>The Global Catalogue of Microorganisms (GCM) 10K type strain sequencing project: providing services to taxonomists for standard genome sequencing and annotation.</title>
        <authorList>
            <consortium name="The Broad Institute Genomics Platform"/>
            <consortium name="The Broad Institute Genome Sequencing Center for Infectious Disease"/>
            <person name="Wu L."/>
            <person name="Ma J."/>
        </authorList>
    </citation>
    <scope>NUCLEOTIDE SEQUENCE [LARGE SCALE GENOMIC DNA]</scope>
    <source>
        <strain evidence="7">CGMCC 1.12482</strain>
    </source>
</reference>
<dbReference type="SUPFAM" id="SSF50104">
    <property type="entry name" value="Translation proteins SH3-like domain"/>
    <property type="match status" value="1"/>
</dbReference>
<dbReference type="RefSeq" id="WP_150278568.1">
    <property type="nucleotide sequence ID" value="NZ_BMFF01000003.1"/>
</dbReference>
<evidence type="ECO:0000256" key="3">
    <source>
        <dbReference type="ARBA" id="ARBA00023163"/>
    </source>
</evidence>
<comment type="similarity">
    <text evidence="4">Belongs to the RfaH family.</text>
</comment>
<evidence type="ECO:0000259" key="5">
    <source>
        <dbReference type="SMART" id="SM00738"/>
    </source>
</evidence>
<name>A0ABQ1PHP3_9GAMM</name>
<dbReference type="InterPro" id="IPR010215">
    <property type="entry name" value="Transcription_antiterm_RfaH"/>
</dbReference>
<dbReference type="InterPro" id="IPR006645">
    <property type="entry name" value="NGN-like_dom"/>
</dbReference>
<keyword evidence="3 4" id="KW-0804">Transcription</keyword>
<keyword evidence="4" id="KW-0238">DNA-binding</keyword>
<dbReference type="SMART" id="SM00738">
    <property type="entry name" value="NGN"/>
    <property type="match status" value="1"/>
</dbReference>
<dbReference type="SUPFAM" id="SSF82679">
    <property type="entry name" value="N-utilization substance G protein NusG, N-terminal domain"/>
    <property type="match status" value="1"/>
</dbReference>
<evidence type="ECO:0000313" key="6">
    <source>
        <dbReference type="EMBL" id="GGC97379.1"/>
    </source>
</evidence>
<protein>
    <recommendedName>
        <fullName evidence="4">Transcription antitermination protein RfaH</fullName>
    </recommendedName>
</protein>
<comment type="subunit">
    <text evidence="4">Interacts with both the nontemplate DNA and the RNA polymerase (RNAP).</text>
</comment>
<gene>
    <name evidence="4 6" type="primary">rfaH</name>
    <name evidence="6" type="ORF">GCM10007418_15990</name>
</gene>
<keyword evidence="7" id="KW-1185">Reference proteome</keyword>
<keyword evidence="2 4" id="KW-0805">Transcription regulation</keyword>
<dbReference type="CDD" id="cd09892">
    <property type="entry name" value="NGN_SP_RfaH"/>
    <property type="match status" value="1"/>
</dbReference>
<dbReference type="Pfam" id="PF02357">
    <property type="entry name" value="NusG"/>
    <property type="match status" value="1"/>
</dbReference>
<evidence type="ECO:0000256" key="2">
    <source>
        <dbReference type="ARBA" id="ARBA00023015"/>
    </source>
</evidence>
<organism evidence="6 7">
    <name type="scientific">Halopseudomonas salina</name>
    <dbReference type="NCBI Taxonomy" id="1323744"/>
    <lineage>
        <taxon>Bacteria</taxon>
        <taxon>Pseudomonadati</taxon>
        <taxon>Pseudomonadota</taxon>
        <taxon>Gammaproteobacteria</taxon>
        <taxon>Pseudomonadales</taxon>
        <taxon>Pseudomonadaceae</taxon>
        <taxon>Halopseudomonas</taxon>
    </lineage>
</organism>
<comment type="caution">
    <text evidence="6">The sequence shown here is derived from an EMBL/GenBank/DDBJ whole genome shotgun (WGS) entry which is preliminary data.</text>
</comment>
<sequence>MPAPKRNVSQWYLIQCKARQDERAELNLKNQNFTCYRPVHTVERLRHGKRVRIEESLFPGYMFIHLSYISDNWYSIRSTRGVLRLVGFDHQPTTVAPEIIHAIKTRSEGLPIKPILQPGDRVRIVKGPFNELEAIFTRQDGMERAVLLLNLLHRQQHMKVPLHAIEPMERLTRTG</sequence>
<dbReference type="NCBIfam" id="NF006534">
    <property type="entry name" value="PRK09014.1"/>
    <property type="match status" value="1"/>
</dbReference>
<dbReference type="Gene3D" id="3.30.70.940">
    <property type="entry name" value="NusG, N-terminal domain"/>
    <property type="match status" value="1"/>
</dbReference>
<feature type="domain" description="NusG-like N-terminal" evidence="5">
    <location>
        <begin position="8"/>
        <end position="107"/>
    </location>
</feature>
<dbReference type="InterPro" id="IPR043425">
    <property type="entry name" value="NusG-like"/>
</dbReference>
<dbReference type="Proteomes" id="UP000638188">
    <property type="component" value="Unassembled WGS sequence"/>
</dbReference>